<organism evidence="2 3">
    <name type="scientific">Mycena citricolor</name>
    <dbReference type="NCBI Taxonomy" id="2018698"/>
    <lineage>
        <taxon>Eukaryota</taxon>
        <taxon>Fungi</taxon>
        <taxon>Dikarya</taxon>
        <taxon>Basidiomycota</taxon>
        <taxon>Agaricomycotina</taxon>
        <taxon>Agaricomycetes</taxon>
        <taxon>Agaricomycetidae</taxon>
        <taxon>Agaricales</taxon>
        <taxon>Marasmiineae</taxon>
        <taxon>Mycenaceae</taxon>
        <taxon>Mycena</taxon>
    </lineage>
</organism>
<protein>
    <submittedName>
        <fullName evidence="2">Uncharacterized protein</fullName>
    </submittedName>
</protein>
<feature type="non-terminal residue" evidence="2">
    <location>
        <position position="1"/>
    </location>
</feature>
<feature type="region of interest" description="Disordered" evidence="1">
    <location>
        <begin position="68"/>
        <end position="88"/>
    </location>
</feature>
<sequence length="88" mass="10473">LKPTATTRRTPARFLPVEMLYSLQIPLPHHPTYQIPLRCSSRGSRKIFPCLQLRDLQNHLRRHHHPLRHHRAHHRSPQPSHALRHAIF</sequence>
<gene>
    <name evidence="2" type="ORF">MYCIT1_LOCUS37931</name>
</gene>
<evidence type="ECO:0000313" key="3">
    <source>
        <dbReference type="Proteomes" id="UP001295794"/>
    </source>
</evidence>
<dbReference type="AlphaFoldDB" id="A0AAD2HYP9"/>
<evidence type="ECO:0000313" key="2">
    <source>
        <dbReference type="EMBL" id="CAK5284593.1"/>
    </source>
</evidence>
<feature type="non-terminal residue" evidence="2">
    <location>
        <position position="88"/>
    </location>
</feature>
<comment type="caution">
    <text evidence="2">The sequence shown here is derived from an EMBL/GenBank/DDBJ whole genome shotgun (WGS) entry which is preliminary data.</text>
</comment>
<dbReference type="Proteomes" id="UP001295794">
    <property type="component" value="Unassembled WGS sequence"/>
</dbReference>
<proteinExistence type="predicted"/>
<keyword evidence="3" id="KW-1185">Reference proteome</keyword>
<dbReference type="EMBL" id="CAVNYO010000480">
    <property type="protein sequence ID" value="CAK5284593.1"/>
    <property type="molecule type" value="Genomic_DNA"/>
</dbReference>
<accession>A0AAD2HYP9</accession>
<reference evidence="2" key="1">
    <citation type="submission" date="2023-11" db="EMBL/GenBank/DDBJ databases">
        <authorList>
            <person name="De Vega J J."/>
            <person name="De Vega J J."/>
        </authorList>
    </citation>
    <scope>NUCLEOTIDE SEQUENCE</scope>
</reference>
<name>A0AAD2HYP9_9AGAR</name>
<evidence type="ECO:0000256" key="1">
    <source>
        <dbReference type="SAM" id="MobiDB-lite"/>
    </source>
</evidence>